<comment type="caution">
    <text evidence="2">The sequence shown here is derived from an EMBL/GenBank/DDBJ whole genome shotgun (WGS) entry which is preliminary data.</text>
</comment>
<feature type="compositionally biased region" description="Polar residues" evidence="1">
    <location>
        <begin position="1"/>
        <end position="30"/>
    </location>
</feature>
<gene>
    <name evidence="2" type="ORF">KR093_002875</name>
</gene>
<accession>A0AAD4KC99</accession>
<name>A0AAD4KC99_9MUSC</name>
<reference evidence="2" key="1">
    <citation type="journal article" date="2021" name="Mol. Ecol. Resour.">
        <title>Phylogenomic analyses of the genus Drosophila reveals genomic signals of climate adaptation.</title>
        <authorList>
            <person name="Li F."/>
            <person name="Rane R.V."/>
            <person name="Luria V."/>
            <person name="Xiong Z."/>
            <person name="Chen J."/>
            <person name="Li Z."/>
            <person name="Catullo R.A."/>
            <person name="Griffin P.C."/>
            <person name="Schiffer M."/>
            <person name="Pearce S."/>
            <person name="Lee S.F."/>
            <person name="McElroy K."/>
            <person name="Stocker A."/>
            <person name="Shirriffs J."/>
            <person name="Cockerell F."/>
            <person name="Coppin C."/>
            <person name="Sgro C.M."/>
            <person name="Karger A."/>
            <person name="Cain J.W."/>
            <person name="Weber J.A."/>
            <person name="Santpere G."/>
            <person name="Kirschner M.W."/>
            <person name="Hoffmann A.A."/>
            <person name="Oakeshott J.G."/>
            <person name="Zhang G."/>
        </authorList>
    </citation>
    <scope>NUCLEOTIDE SEQUENCE</scope>
    <source>
        <strain evidence="2">BGI-SZ-2011g</strain>
    </source>
</reference>
<protein>
    <submittedName>
        <fullName evidence="2">Uncharacterized protein</fullName>
    </submittedName>
</protein>
<evidence type="ECO:0000313" key="3">
    <source>
        <dbReference type="Proteomes" id="UP001200034"/>
    </source>
</evidence>
<proteinExistence type="predicted"/>
<dbReference type="Proteomes" id="UP001200034">
    <property type="component" value="Unassembled WGS sequence"/>
</dbReference>
<dbReference type="EMBL" id="JAJJHW010000095">
    <property type="protein sequence ID" value="KAH8386840.1"/>
    <property type="molecule type" value="Genomic_DNA"/>
</dbReference>
<feature type="region of interest" description="Disordered" evidence="1">
    <location>
        <begin position="1"/>
        <end position="104"/>
    </location>
</feature>
<feature type="compositionally biased region" description="Low complexity" evidence="1">
    <location>
        <begin position="34"/>
        <end position="88"/>
    </location>
</feature>
<evidence type="ECO:0000313" key="2">
    <source>
        <dbReference type="EMBL" id="KAH8386840.1"/>
    </source>
</evidence>
<keyword evidence="3" id="KW-1185">Reference proteome</keyword>
<evidence type="ECO:0000256" key="1">
    <source>
        <dbReference type="SAM" id="MobiDB-lite"/>
    </source>
</evidence>
<sequence length="205" mass="22704">MEAANSNSFARRSGRSVASRQVRQRTSATEGEQPKSQPKSQPKLQTKQPPQTNVRLPAGTATTAPSTTRATTTTKAKTNAQARTTKNKMAGRQNANKSKCKTAGAQASPPLELLVVGHQLHIHPMPMPPAPMRSNLIAQMQHYGEATNHTQQFMEDGEFVYIYETSWPPQLKLPNEFQQPLTLAQQVVDSRFLAELMDELLIRDT</sequence>
<dbReference type="AlphaFoldDB" id="A0AAD4KC99"/>
<organism evidence="2 3">
    <name type="scientific">Drosophila rubida</name>
    <dbReference type="NCBI Taxonomy" id="30044"/>
    <lineage>
        <taxon>Eukaryota</taxon>
        <taxon>Metazoa</taxon>
        <taxon>Ecdysozoa</taxon>
        <taxon>Arthropoda</taxon>
        <taxon>Hexapoda</taxon>
        <taxon>Insecta</taxon>
        <taxon>Pterygota</taxon>
        <taxon>Neoptera</taxon>
        <taxon>Endopterygota</taxon>
        <taxon>Diptera</taxon>
        <taxon>Brachycera</taxon>
        <taxon>Muscomorpha</taxon>
        <taxon>Ephydroidea</taxon>
        <taxon>Drosophilidae</taxon>
        <taxon>Drosophila</taxon>
    </lineage>
</organism>